<dbReference type="GO" id="GO:0050661">
    <property type="term" value="F:NADP binding"/>
    <property type="evidence" value="ECO:0007669"/>
    <property type="project" value="InterPro"/>
</dbReference>
<dbReference type="Proteomes" id="UP000032545">
    <property type="component" value="Unassembled WGS sequence"/>
</dbReference>
<evidence type="ECO:0000256" key="2">
    <source>
        <dbReference type="ARBA" id="ARBA00023002"/>
    </source>
</evidence>
<dbReference type="PANTHER" id="PTHR43580:SF2">
    <property type="entry name" value="CYTOKINE-LIKE NUCLEAR FACTOR N-PAC"/>
    <property type="match status" value="1"/>
</dbReference>
<evidence type="ECO:0000256" key="4">
    <source>
        <dbReference type="PIRSR" id="PIRSR000103-1"/>
    </source>
</evidence>
<dbReference type="PIRSF" id="PIRSF000103">
    <property type="entry name" value="HIBADH"/>
    <property type="match status" value="1"/>
</dbReference>
<keyword evidence="2" id="KW-0560">Oxidoreductase</keyword>
<accession>A0A0D8BJ05</accession>
<feature type="active site" evidence="4">
    <location>
        <position position="168"/>
    </location>
</feature>
<sequence>MRIGFIGLGGMGTAMARNLVAAGHTVLVWNRSPGPVAELAAAGAVSASIEEAFATGTVLSMLADDRAVTERLLDPAALAAAPAGALHVNMATISTALAERAAREYAERGLRYLAAPVFGRTEAAAAGNLTIVTAGEPAAIAEVQPLFDVLGRRTWTVGEVPAHANLVKILGNYLVACSIEAMAEATTVIEAGGLDPALFIEVLTDNLFPGPVFAGYGSMIGKRSYEPVNFRLPLGFKDVGLALSAGQERNVPLPFGGVLRDAFIEALAHGQGEQDWAAVAETARRRAGLA</sequence>
<gene>
    <name evidence="7" type="ORF">FF36_01683</name>
</gene>
<dbReference type="GO" id="GO:0016054">
    <property type="term" value="P:organic acid catabolic process"/>
    <property type="evidence" value="ECO:0007669"/>
    <property type="project" value="UniProtKB-ARBA"/>
</dbReference>
<keyword evidence="3" id="KW-0520">NAD</keyword>
<name>A0A0D8BJ05_9ACTN</name>
<dbReference type="InterPro" id="IPR008927">
    <property type="entry name" value="6-PGluconate_DH-like_C_sf"/>
</dbReference>
<dbReference type="AlphaFoldDB" id="A0A0D8BJ05"/>
<dbReference type="PANTHER" id="PTHR43580">
    <property type="entry name" value="OXIDOREDUCTASE GLYR1-RELATED"/>
    <property type="match status" value="1"/>
</dbReference>
<dbReference type="Pfam" id="PF03446">
    <property type="entry name" value="NAD_binding_2"/>
    <property type="match status" value="1"/>
</dbReference>
<dbReference type="GO" id="GO:0016491">
    <property type="term" value="F:oxidoreductase activity"/>
    <property type="evidence" value="ECO:0007669"/>
    <property type="project" value="UniProtKB-KW"/>
</dbReference>
<proteinExistence type="inferred from homology"/>
<dbReference type="OrthoDB" id="3185659at2"/>
<evidence type="ECO:0000256" key="1">
    <source>
        <dbReference type="ARBA" id="ARBA00009080"/>
    </source>
</evidence>
<evidence type="ECO:0000313" key="8">
    <source>
        <dbReference type="Proteomes" id="UP000032545"/>
    </source>
</evidence>
<comment type="similarity">
    <text evidence="1">Belongs to the HIBADH-related family.</text>
</comment>
<dbReference type="InterPro" id="IPR013328">
    <property type="entry name" value="6PGD_dom2"/>
</dbReference>
<dbReference type="EMBL" id="JYFN01000009">
    <property type="protein sequence ID" value="KJE23994.1"/>
    <property type="molecule type" value="Genomic_DNA"/>
</dbReference>
<dbReference type="InterPro" id="IPR002204">
    <property type="entry name" value="3-OH-isobutyrate_DH-rel_CS"/>
</dbReference>
<dbReference type="Gene3D" id="1.10.1040.10">
    <property type="entry name" value="N-(1-d-carboxylethyl)-l-norvaline Dehydrogenase, domain 2"/>
    <property type="match status" value="1"/>
</dbReference>
<dbReference type="SUPFAM" id="SSF48179">
    <property type="entry name" value="6-phosphogluconate dehydrogenase C-terminal domain-like"/>
    <property type="match status" value="1"/>
</dbReference>
<dbReference type="SUPFAM" id="SSF51735">
    <property type="entry name" value="NAD(P)-binding Rossmann-fold domains"/>
    <property type="match status" value="1"/>
</dbReference>
<dbReference type="Pfam" id="PF14833">
    <property type="entry name" value="NAD_binding_11"/>
    <property type="match status" value="1"/>
</dbReference>
<feature type="domain" description="6-phosphogluconate dehydrogenase NADP-binding" evidence="5">
    <location>
        <begin position="2"/>
        <end position="157"/>
    </location>
</feature>
<dbReference type="InterPro" id="IPR029154">
    <property type="entry name" value="HIBADH-like_NADP-bd"/>
</dbReference>
<keyword evidence="8" id="KW-1185">Reference proteome</keyword>
<dbReference type="GO" id="GO:0051287">
    <property type="term" value="F:NAD binding"/>
    <property type="evidence" value="ECO:0007669"/>
    <property type="project" value="InterPro"/>
</dbReference>
<comment type="caution">
    <text evidence="7">The sequence shown here is derived from an EMBL/GenBank/DDBJ whole genome shotgun (WGS) entry which is preliminary data.</text>
</comment>
<evidence type="ECO:0000259" key="6">
    <source>
        <dbReference type="Pfam" id="PF14833"/>
    </source>
</evidence>
<dbReference type="RefSeq" id="WP_044884370.1">
    <property type="nucleotide sequence ID" value="NZ_JYFN01000009.1"/>
</dbReference>
<dbReference type="Gene3D" id="3.40.50.720">
    <property type="entry name" value="NAD(P)-binding Rossmann-like Domain"/>
    <property type="match status" value="1"/>
</dbReference>
<dbReference type="InterPro" id="IPR036291">
    <property type="entry name" value="NAD(P)-bd_dom_sf"/>
</dbReference>
<evidence type="ECO:0000256" key="3">
    <source>
        <dbReference type="ARBA" id="ARBA00023027"/>
    </source>
</evidence>
<dbReference type="PROSITE" id="PS00895">
    <property type="entry name" value="3_HYDROXYISOBUT_DH"/>
    <property type="match status" value="1"/>
</dbReference>
<reference evidence="8" key="1">
    <citation type="submission" date="2015-02" db="EMBL/GenBank/DDBJ databases">
        <title>Draft Genome of Frankia sp. CpI1-S.</title>
        <authorList>
            <person name="Oshone R.T."/>
            <person name="Ngom M."/>
            <person name="Ghodhbane-Gtari F."/>
            <person name="Gtari M."/>
            <person name="Morris K."/>
            <person name="Thomas K."/>
            <person name="Sen A."/>
            <person name="Tisa L.S."/>
        </authorList>
    </citation>
    <scope>NUCLEOTIDE SEQUENCE [LARGE SCALE GENOMIC DNA]</scope>
    <source>
        <strain evidence="8">CpI1-S</strain>
    </source>
</reference>
<organism evidence="7 8">
    <name type="scientific">Frankia torreyi</name>
    <dbReference type="NCBI Taxonomy" id="1856"/>
    <lineage>
        <taxon>Bacteria</taxon>
        <taxon>Bacillati</taxon>
        <taxon>Actinomycetota</taxon>
        <taxon>Actinomycetes</taxon>
        <taxon>Frankiales</taxon>
        <taxon>Frankiaceae</taxon>
        <taxon>Frankia</taxon>
    </lineage>
</organism>
<reference evidence="7 8" key="2">
    <citation type="journal article" date="2016" name="Genome Announc.">
        <title>Permanent Draft Genome Sequences for Two Variants of Frankia sp. Strain CpI1, the First Frankia Strain Isolated from Root Nodules of Comptonia peregrina.</title>
        <authorList>
            <person name="Oshone R."/>
            <person name="Hurst S.G.IV."/>
            <person name="Abebe-Akele F."/>
            <person name="Simpson S."/>
            <person name="Morris K."/>
            <person name="Thomas W.K."/>
            <person name="Tisa L.S."/>
        </authorList>
    </citation>
    <scope>NUCLEOTIDE SEQUENCE [LARGE SCALE GENOMIC DNA]</scope>
    <source>
        <strain evidence="8">CpI1-S</strain>
    </source>
</reference>
<protein>
    <submittedName>
        <fullName evidence="7">Beta-hydroxyacid dehydrogenase, 3-hydroxyisobutyrate dehydrogenase</fullName>
    </submittedName>
</protein>
<evidence type="ECO:0000259" key="5">
    <source>
        <dbReference type="Pfam" id="PF03446"/>
    </source>
</evidence>
<dbReference type="PATRIC" id="fig|1502723.3.peg.6558"/>
<dbReference type="InterPro" id="IPR051265">
    <property type="entry name" value="HIBADH-related_NP60_sf"/>
</dbReference>
<dbReference type="InterPro" id="IPR006115">
    <property type="entry name" value="6PGDH_NADP-bd"/>
</dbReference>
<evidence type="ECO:0000313" key="7">
    <source>
        <dbReference type="EMBL" id="KJE23994.1"/>
    </source>
</evidence>
<feature type="domain" description="3-hydroxyisobutyrate dehydrogenase-like NAD-binding" evidence="6">
    <location>
        <begin position="164"/>
        <end position="281"/>
    </location>
</feature>
<dbReference type="InterPro" id="IPR015815">
    <property type="entry name" value="HIBADH-related"/>
</dbReference>